<dbReference type="InterPro" id="IPR023198">
    <property type="entry name" value="PGP-like_dom2"/>
</dbReference>
<dbReference type="AlphaFoldDB" id="A0A1I6QWN1"/>
<dbReference type="SFLD" id="SFLDS00003">
    <property type="entry name" value="Haloacid_Dehalogenase"/>
    <property type="match status" value="1"/>
</dbReference>
<dbReference type="SFLD" id="SFLDG01129">
    <property type="entry name" value="C1.5:_HAD__Beta-PGM__Phosphata"/>
    <property type="match status" value="1"/>
</dbReference>
<sequence length="204" mass="23860">MIKNIIFDFGDVFINLDKPATVNRLTEINGKFTVSDKMDQMNKFYEKGLISTSEFVSFYMSIFPKISKNTLIDAWNAIILDLPENRIEFLEKLSKENNYRLFLLSNTNALHIDHVIKNIGAERFNRFKNCFEQFYLSHEINFRKPDLDIYKFVLNENNLKPEETLFIDDVEENITAAASLNIITWNLKPGVDEVTTLLEQTFLL</sequence>
<accession>A0A1I6QWN1</accession>
<dbReference type="SUPFAM" id="SSF56784">
    <property type="entry name" value="HAD-like"/>
    <property type="match status" value="1"/>
</dbReference>
<dbReference type="CDD" id="cd02603">
    <property type="entry name" value="HAD_sEH-N_like"/>
    <property type="match status" value="1"/>
</dbReference>
<dbReference type="Proteomes" id="UP000183209">
    <property type="component" value="Unassembled WGS sequence"/>
</dbReference>
<organism evidence="1 2">
    <name type="scientific">Zhouia amylolytica</name>
    <dbReference type="NCBI Taxonomy" id="376730"/>
    <lineage>
        <taxon>Bacteria</taxon>
        <taxon>Pseudomonadati</taxon>
        <taxon>Bacteroidota</taxon>
        <taxon>Flavobacteriia</taxon>
        <taxon>Flavobacteriales</taxon>
        <taxon>Flavobacteriaceae</taxon>
        <taxon>Zhouia</taxon>
    </lineage>
</organism>
<gene>
    <name evidence="1" type="ORF">SAMN04487906_0946</name>
</gene>
<reference evidence="1 2" key="1">
    <citation type="submission" date="2016-10" db="EMBL/GenBank/DDBJ databases">
        <authorList>
            <person name="de Groot N.N."/>
        </authorList>
    </citation>
    <scope>NUCLEOTIDE SEQUENCE [LARGE SCALE GENOMIC DNA]</scope>
    <source>
        <strain evidence="1 2">CGMCC 1.6114</strain>
    </source>
</reference>
<dbReference type="Pfam" id="PF13419">
    <property type="entry name" value="HAD_2"/>
    <property type="match status" value="1"/>
</dbReference>
<evidence type="ECO:0000313" key="1">
    <source>
        <dbReference type="EMBL" id="SFS56927.1"/>
    </source>
</evidence>
<dbReference type="PANTHER" id="PTHR43611">
    <property type="entry name" value="ALPHA-D-GLUCOSE 1-PHOSPHATE PHOSPHATASE"/>
    <property type="match status" value="1"/>
</dbReference>
<keyword evidence="1" id="KW-0378">Hydrolase</keyword>
<proteinExistence type="predicted"/>
<dbReference type="Gene3D" id="1.10.150.240">
    <property type="entry name" value="Putative phosphatase, domain 2"/>
    <property type="match status" value="1"/>
</dbReference>
<dbReference type="NCBIfam" id="TIGR01509">
    <property type="entry name" value="HAD-SF-IA-v3"/>
    <property type="match status" value="1"/>
</dbReference>
<protein>
    <submittedName>
        <fullName evidence="1">Putative hydrolase of the HAD superfamily</fullName>
    </submittedName>
</protein>
<name>A0A1I6QWN1_9FLAO</name>
<dbReference type="InterPro" id="IPR006439">
    <property type="entry name" value="HAD-SF_hydro_IA"/>
</dbReference>
<dbReference type="Gene3D" id="3.40.50.1000">
    <property type="entry name" value="HAD superfamily/HAD-like"/>
    <property type="match status" value="1"/>
</dbReference>
<dbReference type="InterPro" id="IPR041492">
    <property type="entry name" value="HAD_2"/>
</dbReference>
<dbReference type="PANTHER" id="PTHR43611:SF3">
    <property type="entry name" value="FLAVIN MONONUCLEOTIDE HYDROLASE 1, CHLOROPLATIC"/>
    <property type="match status" value="1"/>
</dbReference>
<dbReference type="RefSeq" id="WP_074977274.1">
    <property type="nucleotide sequence ID" value="NZ_FPAG01000002.1"/>
</dbReference>
<dbReference type="GO" id="GO:0016787">
    <property type="term" value="F:hydrolase activity"/>
    <property type="evidence" value="ECO:0007669"/>
    <property type="project" value="UniProtKB-KW"/>
</dbReference>
<dbReference type="EMBL" id="FPAG01000002">
    <property type="protein sequence ID" value="SFS56927.1"/>
    <property type="molecule type" value="Genomic_DNA"/>
</dbReference>
<dbReference type="InterPro" id="IPR036412">
    <property type="entry name" value="HAD-like_sf"/>
</dbReference>
<dbReference type="InterPro" id="IPR023214">
    <property type="entry name" value="HAD_sf"/>
</dbReference>
<dbReference type="OrthoDB" id="9797415at2"/>
<evidence type="ECO:0000313" key="2">
    <source>
        <dbReference type="Proteomes" id="UP000183209"/>
    </source>
</evidence>